<keyword evidence="5" id="KW-1185">Reference proteome</keyword>
<dbReference type="Gene3D" id="3.30.300.30">
    <property type="match status" value="1"/>
</dbReference>
<accession>A0A844QBF0</accession>
<dbReference type="InterPro" id="IPR025110">
    <property type="entry name" value="AMP-bd_C"/>
</dbReference>
<evidence type="ECO:0000256" key="1">
    <source>
        <dbReference type="SAM" id="MobiDB-lite"/>
    </source>
</evidence>
<dbReference type="Proteomes" id="UP000463224">
    <property type="component" value="Unassembled WGS sequence"/>
</dbReference>
<proteinExistence type="predicted"/>
<dbReference type="AlphaFoldDB" id="A0A844QBF0"/>
<evidence type="ECO:0000313" key="5">
    <source>
        <dbReference type="Proteomes" id="UP000463224"/>
    </source>
</evidence>
<sequence>MDNRTRRPRARRLPAATRRLRLCMGIPHRAGLGRRPRPPYLRRNERDHEIHNRPSALGSKPVDLAALRREEFGVEETRTVGSLFERACRLNSERAFLLENGLRLSGHEAARACAAAAATLSAYAVKPDDTVAFMCGPSVAHTVSFFAAQRLGAVCCCLHVKESDQRAVRTLRVVGPRLVVCDADQAERVRALLAAADASAAVLVADDLLSTADEHTQADAVARNGDDPAVILLSSGTTGAPKQVLHTQRTVLATAAMATPIYGAEGPEDGVVIPMAPSFAAWLHTVLPFLAIGAKLYFEKAFDAERYVETMDREGLTVAAMVPTLWRAALPAFNARTPRSLKVAMFSGEPGTPDLVAALKRLAPRLRSVYLSSEGGCACGIVADESLLGQPGMAGAAGRVVEGGALRVVDPVSHDMEPLPAGATGEVAIRGPSLSPGYVGEKNRTARAFLTGWWRSGDLGFLDDTGLLHLKGRLDNRINSGGIKVHAEEVEAALLHLAEVRAVAVVGVPDEKWGERIEAHIVPAAPGATAAQLSDAIAHANLLPKAMRPKTIHIRDALPTGPTGKLYRKALRETSGARTTDLPSAGTDKKGVA</sequence>
<organism evidence="4 5">
    <name type="scientific">Nitratireductor arenosus</name>
    <dbReference type="NCBI Taxonomy" id="2682096"/>
    <lineage>
        <taxon>Bacteria</taxon>
        <taxon>Pseudomonadati</taxon>
        <taxon>Pseudomonadota</taxon>
        <taxon>Alphaproteobacteria</taxon>
        <taxon>Hyphomicrobiales</taxon>
        <taxon>Phyllobacteriaceae</taxon>
        <taxon>Nitratireductor</taxon>
    </lineage>
</organism>
<dbReference type="PANTHER" id="PTHR43767:SF1">
    <property type="entry name" value="NONRIBOSOMAL PEPTIDE SYNTHASE PES1 (EUROFUNG)-RELATED"/>
    <property type="match status" value="1"/>
</dbReference>
<feature type="domain" description="AMP-dependent synthetase/ligase" evidence="2">
    <location>
        <begin position="84"/>
        <end position="438"/>
    </location>
</feature>
<dbReference type="Gene3D" id="3.40.50.12780">
    <property type="entry name" value="N-terminal domain of ligase-like"/>
    <property type="match status" value="1"/>
</dbReference>
<dbReference type="InterPro" id="IPR045851">
    <property type="entry name" value="AMP-bd_C_sf"/>
</dbReference>
<evidence type="ECO:0000313" key="4">
    <source>
        <dbReference type="EMBL" id="MVA96565.1"/>
    </source>
</evidence>
<dbReference type="Pfam" id="PF00501">
    <property type="entry name" value="AMP-binding"/>
    <property type="match status" value="1"/>
</dbReference>
<comment type="caution">
    <text evidence="4">The sequence shown here is derived from an EMBL/GenBank/DDBJ whole genome shotgun (WGS) entry which is preliminary data.</text>
</comment>
<evidence type="ECO:0000259" key="2">
    <source>
        <dbReference type="Pfam" id="PF00501"/>
    </source>
</evidence>
<feature type="domain" description="AMP-binding enzyme C-terminal" evidence="3">
    <location>
        <begin position="489"/>
        <end position="565"/>
    </location>
</feature>
<gene>
    <name evidence="4" type="ORF">GN330_04790</name>
</gene>
<dbReference type="CDD" id="cd04433">
    <property type="entry name" value="AFD_class_I"/>
    <property type="match status" value="1"/>
</dbReference>
<feature type="region of interest" description="Disordered" evidence="1">
    <location>
        <begin position="571"/>
        <end position="593"/>
    </location>
</feature>
<reference evidence="4 5" key="1">
    <citation type="submission" date="2019-12" db="EMBL/GenBank/DDBJ databases">
        <title>Nitratireductor arenosus sp. nov., Isolated from sea sand, Jeju island, South Korea.</title>
        <authorList>
            <person name="Kim W."/>
        </authorList>
    </citation>
    <scope>NUCLEOTIDE SEQUENCE [LARGE SCALE GENOMIC DNA]</scope>
    <source>
        <strain evidence="4 5">CAU 1489</strain>
    </source>
</reference>
<evidence type="ECO:0000259" key="3">
    <source>
        <dbReference type="Pfam" id="PF13193"/>
    </source>
</evidence>
<dbReference type="PANTHER" id="PTHR43767">
    <property type="entry name" value="LONG-CHAIN-FATTY-ACID--COA LIGASE"/>
    <property type="match status" value="1"/>
</dbReference>
<dbReference type="EMBL" id="WPHG01000001">
    <property type="protein sequence ID" value="MVA96565.1"/>
    <property type="molecule type" value="Genomic_DNA"/>
</dbReference>
<name>A0A844QBF0_9HYPH</name>
<dbReference type="InterPro" id="IPR042099">
    <property type="entry name" value="ANL_N_sf"/>
</dbReference>
<dbReference type="Pfam" id="PF13193">
    <property type="entry name" value="AMP-binding_C"/>
    <property type="match status" value="1"/>
</dbReference>
<protein>
    <submittedName>
        <fullName evidence="4">AMP-binding protein</fullName>
    </submittedName>
</protein>
<dbReference type="InterPro" id="IPR000873">
    <property type="entry name" value="AMP-dep_synth/lig_dom"/>
</dbReference>
<dbReference type="InterPro" id="IPR050237">
    <property type="entry name" value="ATP-dep_AMP-bd_enzyme"/>
</dbReference>
<dbReference type="GO" id="GO:0016878">
    <property type="term" value="F:acid-thiol ligase activity"/>
    <property type="evidence" value="ECO:0007669"/>
    <property type="project" value="UniProtKB-ARBA"/>
</dbReference>
<dbReference type="PROSITE" id="PS00455">
    <property type="entry name" value="AMP_BINDING"/>
    <property type="match status" value="1"/>
</dbReference>
<dbReference type="SUPFAM" id="SSF56801">
    <property type="entry name" value="Acetyl-CoA synthetase-like"/>
    <property type="match status" value="1"/>
</dbReference>
<dbReference type="InterPro" id="IPR020845">
    <property type="entry name" value="AMP-binding_CS"/>
</dbReference>